<dbReference type="VEuPathDB" id="FungiDB:RhiirA1_537949"/>
<reference evidence="3 4" key="2">
    <citation type="submission" date="2017-10" db="EMBL/GenBank/DDBJ databases">
        <title>Genome analyses suggest a sexual origin of heterokaryosis in a supposedly ancient asexual fungus.</title>
        <authorList>
            <person name="Corradi N."/>
            <person name="Sedzielewska K."/>
            <person name="Noel J."/>
            <person name="Charron P."/>
            <person name="Farinelli L."/>
            <person name="Marton T."/>
            <person name="Kruger M."/>
            <person name="Pelin A."/>
            <person name="Brachmann A."/>
            <person name="Corradi N."/>
        </authorList>
    </citation>
    <scope>NUCLEOTIDE SEQUENCE [LARGE SCALE GENOMIC DNA]</scope>
    <source>
        <strain evidence="3 4">A1</strain>
    </source>
</reference>
<proteinExistence type="predicted"/>
<dbReference type="InterPro" id="IPR000719">
    <property type="entry name" value="Prot_kinase_dom"/>
</dbReference>
<feature type="binding site" evidence="1">
    <location>
        <position position="107"/>
    </location>
    <ligand>
        <name>ATP</name>
        <dbReference type="ChEBI" id="CHEBI:30616"/>
    </ligand>
</feature>
<dbReference type="PROSITE" id="PS50011">
    <property type="entry name" value="PROTEIN_KINASE_DOM"/>
    <property type="match status" value="1"/>
</dbReference>
<dbReference type="InterPro" id="IPR001245">
    <property type="entry name" value="Ser-Thr/Tyr_kinase_cat_dom"/>
</dbReference>
<keyword evidence="3" id="KW-0418">Kinase</keyword>
<comment type="caution">
    <text evidence="3">The sequence shown here is derived from an EMBL/GenBank/DDBJ whole genome shotgun (WGS) entry which is preliminary data.</text>
</comment>
<dbReference type="PROSITE" id="PS00107">
    <property type="entry name" value="PROTEIN_KINASE_ATP"/>
    <property type="match status" value="1"/>
</dbReference>
<dbReference type="EMBL" id="LLXH01000767">
    <property type="protein sequence ID" value="PKC63155.1"/>
    <property type="molecule type" value="Genomic_DNA"/>
</dbReference>
<dbReference type="InterPro" id="IPR011009">
    <property type="entry name" value="Kinase-like_dom_sf"/>
</dbReference>
<evidence type="ECO:0000256" key="1">
    <source>
        <dbReference type="PROSITE-ProRule" id="PRU10141"/>
    </source>
</evidence>
<dbReference type="Gene3D" id="1.10.510.10">
    <property type="entry name" value="Transferase(Phosphotransferase) domain 1"/>
    <property type="match status" value="1"/>
</dbReference>
<dbReference type="GO" id="GO:0005524">
    <property type="term" value="F:ATP binding"/>
    <property type="evidence" value="ECO:0007669"/>
    <property type="project" value="UniProtKB-UniRule"/>
</dbReference>
<dbReference type="InterPro" id="IPR051681">
    <property type="entry name" value="Ser/Thr_Kinases-Pseudokinases"/>
</dbReference>
<name>A0A2N0RIL6_9GLOM</name>
<dbReference type="Pfam" id="PF07714">
    <property type="entry name" value="PK_Tyr_Ser-Thr"/>
    <property type="match status" value="1"/>
</dbReference>
<dbReference type="PANTHER" id="PTHR44329">
    <property type="entry name" value="SERINE/THREONINE-PROTEIN KINASE TNNI3K-RELATED"/>
    <property type="match status" value="1"/>
</dbReference>
<dbReference type="VEuPathDB" id="FungiDB:FUN_006751"/>
<dbReference type="Proteomes" id="UP000232688">
    <property type="component" value="Unassembled WGS sequence"/>
</dbReference>
<sequence>MILSLCTFSVLMYNNDTKCNRTIDPGGCIQWISTDNPDLNSKFIEELQKLLTCPTPSNSHHGLEILDDHFYGHQDLKILQKAIGSGGFSSVYIAYWKNTSVKYAIKKFKETSKEEEINNEIKIMKIASHHPNIIRFYGITKLQYENKYSLVLEHAEHGTLRDYLRKNAITFRWNEQLKFAKEISSAILWLHDDREIVHRDLHPNNVLIHQNTIKLADFGRSSLKGTKGTDCYNTDEVWGIMPYVDPKALNRNIPYKINEKSDIYNLGFLFWELTSRKPPFDDLENDHITCKILSGKREEPVLDTNVKFIELYQKCWKQEPDERPNISQVNSELNSIDSKNNNASIVPYEREESKKTKFVHSCQIDLNKIYQQN</sequence>
<evidence type="ECO:0000259" key="2">
    <source>
        <dbReference type="PROSITE" id="PS50011"/>
    </source>
</evidence>
<reference evidence="3 4" key="1">
    <citation type="submission" date="2017-10" db="EMBL/GenBank/DDBJ databases">
        <title>Extensive intraspecific genome diversity in a model arbuscular mycorrhizal fungus.</title>
        <authorList>
            <person name="Chen E.C.H."/>
            <person name="Morin E."/>
            <person name="Baudet D."/>
            <person name="Noel J."/>
            <person name="Ndikumana S."/>
            <person name="Charron P."/>
            <person name="St-Onge C."/>
            <person name="Giorgi J."/>
            <person name="Grigoriev I.V."/>
            <person name="Roux C."/>
            <person name="Martin F.M."/>
            <person name="Corradi N."/>
        </authorList>
    </citation>
    <scope>NUCLEOTIDE SEQUENCE [LARGE SCALE GENOMIC DNA]</scope>
    <source>
        <strain evidence="3 4">A1</strain>
    </source>
</reference>
<feature type="domain" description="Protein kinase" evidence="2">
    <location>
        <begin position="77"/>
        <end position="333"/>
    </location>
</feature>
<accession>A0A2N0RIL6</accession>
<evidence type="ECO:0000313" key="4">
    <source>
        <dbReference type="Proteomes" id="UP000232688"/>
    </source>
</evidence>
<dbReference type="InterPro" id="IPR017441">
    <property type="entry name" value="Protein_kinase_ATP_BS"/>
</dbReference>
<dbReference type="VEuPathDB" id="FungiDB:RhiirFUN_022527"/>
<dbReference type="AlphaFoldDB" id="A0A2N0RIL6"/>
<keyword evidence="1" id="KW-0547">Nucleotide-binding</keyword>
<organism evidence="3 4">
    <name type="scientific">Rhizophagus irregularis</name>
    <dbReference type="NCBI Taxonomy" id="588596"/>
    <lineage>
        <taxon>Eukaryota</taxon>
        <taxon>Fungi</taxon>
        <taxon>Fungi incertae sedis</taxon>
        <taxon>Mucoromycota</taxon>
        <taxon>Glomeromycotina</taxon>
        <taxon>Glomeromycetes</taxon>
        <taxon>Glomerales</taxon>
        <taxon>Glomeraceae</taxon>
        <taxon>Rhizophagus</taxon>
    </lineage>
</organism>
<dbReference type="GO" id="GO:0004674">
    <property type="term" value="F:protein serine/threonine kinase activity"/>
    <property type="evidence" value="ECO:0007669"/>
    <property type="project" value="TreeGrafter"/>
</dbReference>
<evidence type="ECO:0000313" key="3">
    <source>
        <dbReference type="EMBL" id="PKC63155.1"/>
    </source>
</evidence>
<keyword evidence="1" id="KW-0067">ATP-binding</keyword>
<protein>
    <submittedName>
        <fullName evidence="3">Kinase-like protein</fullName>
    </submittedName>
</protein>
<dbReference type="SUPFAM" id="SSF56112">
    <property type="entry name" value="Protein kinase-like (PK-like)"/>
    <property type="match status" value="1"/>
</dbReference>
<dbReference type="PRINTS" id="PR00109">
    <property type="entry name" value="TYRKINASE"/>
</dbReference>
<gene>
    <name evidence="3" type="ORF">RhiirA1_537949</name>
</gene>
<keyword evidence="3" id="KW-0808">Transferase</keyword>